<dbReference type="GO" id="GO:0019199">
    <property type="term" value="F:transmembrane receptor protein kinase activity"/>
    <property type="evidence" value="ECO:0007669"/>
    <property type="project" value="InterPro"/>
</dbReference>
<dbReference type="Pfam" id="PF01476">
    <property type="entry name" value="LysM"/>
    <property type="match status" value="1"/>
</dbReference>
<dbReference type="SUPFAM" id="SSF54106">
    <property type="entry name" value="LysM domain"/>
    <property type="match status" value="1"/>
</dbReference>
<dbReference type="EMBL" id="OZ034814">
    <property type="protein sequence ID" value="CAL1360044.1"/>
    <property type="molecule type" value="Genomic_DNA"/>
</dbReference>
<evidence type="ECO:0000313" key="11">
    <source>
        <dbReference type="Proteomes" id="UP001497516"/>
    </source>
</evidence>
<evidence type="ECO:0000313" key="10">
    <source>
        <dbReference type="EMBL" id="CAL1360044.1"/>
    </source>
</evidence>
<keyword evidence="7" id="KW-1015">Disulfide bond</keyword>
<feature type="signal peptide" evidence="8">
    <location>
        <begin position="1"/>
        <end position="27"/>
    </location>
</feature>
<proteinExistence type="predicted"/>
<dbReference type="CDD" id="cd00118">
    <property type="entry name" value="LysM"/>
    <property type="match status" value="1"/>
</dbReference>
<accession>A0AAV2CVC3</accession>
<dbReference type="GO" id="GO:0005886">
    <property type="term" value="C:plasma membrane"/>
    <property type="evidence" value="ECO:0007669"/>
    <property type="project" value="UniProtKB-SubCell"/>
</dbReference>
<dbReference type="InterPro" id="IPR044812">
    <property type="entry name" value="CERK1/LYK3-like"/>
</dbReference>
<evidence type="ECO:0000256" key="1">
    <source>
        <dbReference type="ARBA" id="ARBA00004162"/>
    </source>
</evidence>
<evidence type="ECO:0000256" key="7">
    <source>
        <dbReference type="ARBA" id="ARBA00023157"/>
    </source>
</evidence>
<gene>
    <name evidence="10" type="ORF">LTRI10_LOCUS7504</name>
</gene>
<keyword evidence="3" id="KW-0812">Transmembrane</keyword>
<dbReference type="GO" id="GO:0045087">
    <property type="term" value="P:innate immune response"/>
    <property type="evidence" value="ECO:0007669"/>
    <property type="project" value="InterPro"/>
</dbReference>
<feature type="domain" description="LysM" evidence="9">
    <location>
        <begin position="160"/>
        <end position="207"/>
    </location>
</feature>
<evidence type="ECO:0000256" key="6">
    <source>
        <dbReference type="ARBA" id="ARBA00023136"/>
    </source>
</evidence>
<dbReference type="InterPro" id="IPR036779">
    <property type="entry name" value="LysM_dom_sf"/>
</dbReference>
<dbReference type="PROSITE" id="PS51782">
    <property type="entry name" value="LYSM"/>
    <property type="match status" value="1"/>
</dbReference>
<keyword evidence="11" id="KW-1185">Reference proteome</keyword>
<evidence type="ECO:0000256" key="4">
    <source>
        <dbReference type="ARBA" id="ARBA00022729"/>
    </source>
</evidence>
<dbReference type="PANTHER" id="PTHR46204">
    <property type="entry name" value="CHITIN ELICITOR RECEPTOR KINASE 1-RELATED"/>
    <property type="match status" value="1"/>
</dbReference>
<dbReference type="SMART" id="SM00257">
    <property type="entry name" value="LysM"/>
    <property type="match status" value="1"/>
</dbReference>
<keyword evidence="5" id="KW-1133">Transmembrane helix</keyword>
<keyword evidence="6" id="KW-0472">Membrane</keyword>
<dbReference type="AlphaFoldDB" id="A0AAV2CVC3"/>
<feature type="chain" id="PRO_5043337472" description="LysM domain-containing protein" evidence="8">
    <location>
        <begin position="28"/>
        <end position="218"/>
    </location>
</feature>
<protein>
    <recommendedName>
        <fullName evidence="9">LysM domain-containing protein</fullName>
    </recommendedName>
</protein>
<keyword evidence="4 8" id="KW-0732">Signal</keyword>
<name>A0AAV2CVC3_9ROSI</name>
<dbReference type="InterPro" id="IPR018392">
    <property type="entry name" value="LysM"/>
</dbReference>
<dbReference type="PANTHER" id="PTHR46204:SF8">
    <property type="entry name" value="PROTEIN KINASE DOMAIN-CONTAINING PROTEIN"/>
    <property type="match status" value="1"/>
</dbReference>
<evidence type="ECO:0000256" key="8">
    <source>
        <dbReference type="SAM" id="SignalP"/>
    </source>
</evidence>
<dbReference type="Gene3D" id="3.10.350.10">
    <property type="entry name" value="LysM domain"/>
    <property type="match status" value="1"/>
</dbReference>
<evidence type="ECO:0000256" key="3">
    <source>
        <dbReference type="ARBA" id="ARBA00022692"/>
    </source>
</evidence>
<comment type="subcellular location">
    <subcellularLocation>
        <location evidence="1">Cell membrane</location>
        <topology evidence="1">Single-pass membrane protein</topology>
    </subcellularLocation>
</comment>
<evidence type="ECO:0000256" key="2">
    <source>
        <dbReference type="ARBA" id="ARBA00022475"/>
    </source>
</evidence>
<evidence type="ECO:0000259" key="9">
    <source>
        <dbReference type="PROSITE" id="PS51782"/>
    </source>
</evidence>
<sequence length="218" mass="23146">MATLHCFHRRPIILVAILAAFAAAIESQPNTNMVPFSCSSIRTTTCSATLYHITTAANTTPQQVAADYSVSPSQLKPIAHLDRQDLLVTVPCACQGVNGTVAYFYDTHYAVKTGDTFANVSAEVYSGQAWPTGDEARRFIAGKSVTMNLLCGCSAGEDVVTYTVQDGDTLFGVATMLASDVKGIQRLNGKLLGNSSDFIDVGEVLFVPVTINNGTLLG</sequence>
<keyword evidence="2" id="KW-1003">Cell membrane</keyword>
<dbReference type="Proteomes" id="UP001497516">
    <property type="component" value="Chromosome 10"/>
</dbReference>
<evidence type="ECO:0000256" key="5">
    <source>
        <dbReference type="ARBA" id="ARBA00022989"/>
    </source>
</evidence>
<reference evidence="10 11" key="1">
    <citation type="submission" date="2024-04" db="EMBL/GenBank/DDBJ databases">
        <authorList>
            <person name="Fracassetti M."/>
        </authorList>
    </citation>
    <scope>NUCLEOTIDE SEQUENCE [LARGE SCALE GENOMIC DNA]</scope>
</reference>
<organism evidence="10 11">
    <name type="scientific">Linum trigynum</name>
    <dbReference type="NCBI Taxonomy" id="586398"/>
    <lineage>
        <taxon>Eukaryota</taxon>
        <taxon>Viridiplantae</taxon>
        <taxon>Streptophyta</taxon>
        <taxon>Embryophyta</taxon>
        <taxon>Tracheophyta</taxon>
        <taxon>Spermatophyta</taxon>
        <taxon>Magnoliopsida</taxon>
        <taxon>eudicotyledons</taxon>
        <taxon>Gunneridae</taxon>
        <taxon>Pentapetalae</taxon>
        <taxon>rosids</taxon>
        <taxon>fabids</taxon>
        <taxon>Malpighiales</taxon>
        <taxon>Linaceae</taxon>
        <taxon>Linum</taxon>
    </lineage>
</organism>